<sequence>MTSSTAAPETPRGSLLGTLTIVPWSSVPTTETPRLPFLTVYSLGDGAGGPEAGERAMRAHLEKIGLPVTGELVELTQEARAAVTLLVEAEQAVLTLPFLQVQCPVPESWQDAAYRNGSVRLICLTRPWPHVAPGEAVAPEQLRAFLTDDDLRSASSHCLVPVTRLRR</sequence>
<dbReference type="Proteomes" id="UP000630718">
    <property type="component" value="Unassembled WGS sequence"/>
</dbReference>
<dbReference type="EMBL" id="BNBI01000001">
    <property type="protein sequence ID" value="GHE85393.1"/>
    <property type="molecule type" value="Genomic_DNA"/>
</dbReference>
<proteinExistence type="predicted"/>
<dbReference type="AlphaFoldDB" id="A0A919A379"/>
<evidence type="ECO:0000313" key="2">
    <source>
        <dbReference type="Proteomes" id="UP000630718"/>
    </source>
</evidence>
<comment type="caution">
    <text evidence="1">The sequence shown here is derived from an EMBL/GenBank/DDBJ whole genome shotgun (WGS) entry which is preliminary data.</text>
</comment>
<reference evidence="1" key="2">
    <citation type="submission" date="2020-09" db="EMBL/GenBank/DDBJ databases">
        <authorList>
            <person name="Sun Q."/>
            <person name="Ohkuma M."/>
        </authorList>
    </citation>
    <scope>NUCLEOTIDE SEQUENCE</scope>
    <source>
        <strain evidence="1">JCM 4477</strain>
    </source>
</reference>
<accession>A0A919A379</accession>
<evidence type="ECO:0000313" key="1">
    <source>
        <dbReference type="EMBL" id="GHE85393.1"/>
    </source>
</evidence>
<reference evidence="1" key="1">
    <citation type="journal article" date="2014" name="Int. J. Syst. Evol. Microbiol.">
        <title>Complete genome sequence of Corynebacterium casei LMG S-19264T (=DSM 44701T), isolated from a smear-ripened cheese.</title>
        <authorList>
            <consortium name="US DOE Joint Genome Institute (JGI-PGF)"/>
            <person name="Walter F."/>
            <person name="Albersmeier A."/>
            <person name="Kalinowski J."/>
            <person name="Ruckert C."/>
        </authorList>
    </citation>
    <scope>NUCLEOTIDE SEQUENCE</scope>
    <source>
        <strain evidence="1">JCM 4477</strain>
    </source>
</reference>
<dbReference type="InterPro" id="IPR045993">
    <property type="entry name" value="DUF5949"/>
</dbReference>
<organism evidence="1 2">
    <name type="scientific">Streptomyces fumanus</name>
    <dbReference type="NCBI Taxonomy" id="67302"/>
    <lineage>
        <taxon>Bacteria</taxon>
        <taxon>Bacillati</taxon>
        <taxon>Actinomycetota</taxon>
        <taxon>Actinomycetes</taxon>
        <taxon>Kitasatosporales</taxon>
        <taxon>Streptomycetaceae</taxon>
        <taxon>Streptomyces</taxon>
    </lineage>
</organism>
<protein>
    <submittedName>
        <fullName evidence="1">Uncharacterized protein</fullName>
    </submittedName>
</protein>
<keyword evidence="2" id="KW-1185">Reference proteome</keyword>
<dbReference type="RefSeq" id="WP_229910159.1">
    <property type="nucleotide sequence ID" value="NZ_BNBI01000001.1"/>
</dbReference>
<name>A0A919A379_9ACTN</name>
<gene>
    <name evidence="1" type="ORF">GCM10018772_05800</name>
</gene>
<dbReference type="Pfam" id="PF19374">
    <property type="entry name" value="DUF5949"/>
    <property type="match status" value="1"/>
</dbReference>